<organism evidence="1 2">
    <name type="scientific">Solanum bulbocastanum</name>
    <name type="common">Wild potato</name>
    <dbReference type="NCBI Taxonomy" id="147425"/>
    <lineage>
        <taxon>Eukaryota</taxon>
        <taxon>Viridiplantae</taxon>
        <taxon>Streptophyta</taxon>
        <taxon>Embryophyta</taxon>
        <taxon>Tracheophyta</taxon>
        <taxon>Spermatophyta</taxon>
        <taxon>Magnoliopsida</taxon>
        <taxon>eudicotyledons</taxon>
        <taxon>Gunneridae</taxon>
        <taxon>Pentapetalae</taxon>
        <taxon>asterids</taxon>
        <taxon>lamiids</taxon>
        <taxon>Solanales</taxon>
        <taxon>Solanaceae</taxon>
        <taxon>Solanoideae</taxon>
        <taxon>Solaneae</taxon>
        <taxon>Solanum</taxon>
    </lineage>
</organism>
<keyword evidence="2" id="KW-1185">Reference proteome</keyword>
<evidence type="ECO:0000313" key="1">
    <source>
        <dbReference type="EMBL" id="KAK6803771.1"/>
    </source>
</evidence>
<sequence>MKYQEILEQFE</sequence>
<proteinExistence type="predicted"/>
<dbReference type="EMBL" id="JBANQN010000001">
    <property type="protein sequence ID" value="KAK6803771.1"/>
    <property type="molecule type" value="Genomic_DNA"/>
</dbReference>
<protein>
    <submittedName>
        <fullName evidence="1">Uncharacterized protein</fullName>
    </submittedName>
</protein>
<accession>A0AAN8UCV1</accession>
<dbReference type="Proteomes" id="UP001371456">
    <property type="component" value="Unassembled WGS sequence"/>
</dbReference>
<evidence type="ECO:0000313" key="2">
    <source>
        <dbReference type="Proteomes" id="UP001371456"/>
    </source>
</evidence>
<comment type="caution">
    <text evidence="1">The sequence shown here is derived from an EMBL/GenBank/DDBJ whole genome shotgun (WGS) entry which is preliminary data.</text>
</comment>
<gene>
    <name evidence="1" type="ORF">RDI58_001555</name>
</gene>
<name>A0AAN8UCV1_SOLBU</name>
<reference evidence="1 2" key="1">
    <citation type="submission" date="2024-02" db="EMBL/GenBank/DDBJ databases">
        <title>de novo genome assembly of Solanum bulbocastanum strain 11H21.</title>
        <authorList>
            <person name="Hosaka A.J."/>
        </authorList>
    </citation>
    <scope>NUCLEOTIDE SEQUENCE [LARGE SCALE GENOMIC DNA]</scope>
    <source>
        <tissue evidence="1">Young leaves</tissue>
    </source>
</reference>